<name>A0A8J4EJ02_9ACTN</name>
<sequence length="219" mass="22704">MLALFSHGYAQAEISALPPRSLGDMSTPRHRHTAQATWRTSLNPDHPSPSRGLSYPLALRLIAIYSRRRDTIHDATADATLAAAAATLSRGYRTRPDPDGAPAALVITAHDPTSSPAGPGLAELAAQVGDGGCLVAVVPAHRGADRGPILAELTAAGLLPIHHIQAITDPAGATGDRFTYHTPDPQTSHEPGAPTEPTAVTSCWLVVATAPHLEGGNDA</sequence>
<keyword evidence="3" id="KW-1185">Reference proteome</keyword>
<accession>A0A8J4EJ02</accession>
<comment type="caution">
    <text evidence="2">The sequence shown here is derived from an EMBL/GenBank/DDBJ whole genome shotgun (WGS) entry which is preliminary data.</text>
</comment>
<evidence type="ECO:0000256" key="1">
    <source>
        <dbReference type="SAM" id="MobiDB-lite"/>
    </source>
</evidence>
<reference evidence="3" key="1">
    <citation type="journal article" date="2021" name="Int. J. Syst. Evol. Microbiol.">
        <title>Actinocatenispora comari sp. nov., an endophytic actinomycete isolated from aerial parts of Comarum salesowianum.</title>
        <authorList>
            <person name="Oyunbileg N."/>
            <person name="Iizaka Y."/>
            <person name="Hamada M."/>
            <person name="Davaapurev B.O."/>
            <person name="Fukumoto A."/>
            <person name="Tsetseg B."/>
            <person name="Kato F."/>
            <person name="Tamura T."/>
            <person name="Batkhuu J."/>
            <person name="Anzai Y."/>
        </authorList>
    </citation>
    <scope>NUCLEOTIDE SEQUENCE [LARGE SCALE GENOMIC DNA]</scope>
    <source>
        <strain evidence="3">NUM-2625</strain>
    </source>
</reference>
<dbReference type="Proteomes" id="UP000614996">
    <property type="component" value="Unassembled WGS sequence"/>
</dbReference>
<evidence type="ECO:0000313" key="3">
    <source>
        <dbReference type="Proteomes" id="UP000614996"/>
    </source>
</evidence>
<dbReference type="EMBL" id="BOPO01000006">
    <property type="protein sequence ID" value="GIL25510.1"/>
    <property type="molecule type" value="Genomic_DNA"/>
</dbReference>
<gene>
    <name evidence="2" type="ORF">NUM_07650</name>
</gene>
<organism evidence="2 3">
    <name type="scientific">Actinocatenispora comari</name>
    <dbReference type="NCBI Taxonomy" id="2807577"/>
    <lineage>
        <taxon>Bacteria</taxon>
        <taxon>Bacillati</taxon>
        <taxon>Actinomycetota</taxon>
        <taxon>Actinomycetes</taxon>
        <taxon>Micromonosporales</taxon>
        <taxon>Micromonosporaceae</taxon>
        <taxon>Actinocatenispora</taxon>
    </lineage>
</organism>
<proteinExistence type="predicted"/>
<dbReference type="AlphaFoldDB" id="A0A8J4EJ02"/>
<evidence type="ECO:0000313" key="2">
    <source>
        <dbReference type="EMBL" id="GIL25510.1"/>
    </source>
</evidence>
<feature type="region of interest" description="Disordered" evidence="1">
    <location>
        <begin position="172"/>
        <end position="197"/>
    </location>
</feature>
<protein>
    <submittedName>
        <fullName evidence="2">Uncharacterized protein</fullName>
    </submittedName>
</protein>